<keyword evidence="1" id="KW-0472">Membrane</keyword>
<dbReference type="PANTHER" id="PTHR12381">
    <property type="entry name" value="HETEROGENEOUS NUCLEAR RIBONUCLEOPROTEIN U FAMILY MEMBER"/>
    <property type="match status" value="1"/>
</dbReference>
<protein>
    <submittedName>
        <fullName evidence="2">Uncharacterized protein</fullName>
    </submittedName>
</protein>
<name>A0A2P5F267_TREOI</name>
<dbReference type="AlphaFoldDB" id="A0A2P5F267"/>
<dbReference type="PANTHER" id="PTHR12381:SF56">
    <property type="entry name" value="B30.2_SPRY DOMAIN-CONTAINING PROTEIN-RELATED"/>
    <property type="match status" value="1"/>
</dbReference>
<dbReference type="GO" id="GO:0005634">
    <property type="term" value="C:nucleus"/>
    <property type="evidence" value="ECO:0007669"/>
    <property type="project" value="TreeGrafter"/>
</dbReference>
<keyword evidence="1" id="KW-1133">Transmembrane helix</keyword>
<dbReference type="InParanoid" id="A0A2P5F267"/>
<dbReference type="OrthoDB" id="445357at2759"/>
<comment type="caution">
    <text evidence="2">The sequence shown here is derived from an EMBL/GenBank/DDBJ whole genome shotgun (WGS) entry which is preliminary data.</text>
</comment>
<dbReference type="STRING" id="63057.A0A2P5F267"/>
<evidence type="ECO:0000313" key="3">
    <source>
        <dbReference type="Proteomes" id="UP000237000"/>
    </source>
</evidence>
<evidence type="ECO:0000313" key="2">
    <source>
        <dbReference type="EMBL" id="PON91875.1"/>
    </source>
</evidence>
<dbReference type="GO" id="GO:0000380">
    <property type="term" value="P:alternative mRNA splicing, via spliceosome"/>
    <property type="evidence" value="ECO:0007669"/>
    <property type="project" value="TreeGrafter"/>
</dbReference>
<dbReference type="EMBL" id="JXTC01000070">
    <property type="protein sequence ID" value="PON91875.1"/>
    <property type="molecule type" value="Genomic_DNA"/>
</dbReference>
<reference evidence="3" key="1">
    <citation type="submission" date="2016-06" db="EMBL/GenBank/DDBJ databases">
        <title>Parallel loss of symbiosis genes in relatives of nitrogen-fixing non-legume Parasponia.</title>
        <authorList>
            <person name="Van Velzen R."/>
            <person name="Holmer R."/>
            <person name="Bu F."/>
            <person name="Rutten L."/>
            <person name="Van Zeijl A."/>
            <person name="Liu W."/>
            <person name="Santuari L."/>
            <person name="Cao Q."/>
            <person name="Sharma T."/>
            <person name="Shen D."/>
            <person name="Roswanjaya Y."/>
            <person name="Wardhani T."/>
            <person name="Kalhor M.S."/>
            <person name="Jansen J."/>
            <person name="Van den Hoogen J."/>
            <person name="Gungor B."/>
            <person name="Hartog M."/>
            <person name="Hontelez J."/>
            <person name="Verver J."/>
            <person name="Yang W.-C."/>
            <person name="Schijlen E."/>
            <person name="Repin R."/>
            <person name="Schilthuizen M."/>
            <person name="Schranz E."/>
            <person name="Heidstra R."/>
            <person name="Miyata K."/>
            <person name="Fedorova E."/>
            <person name="Kohlen W."/>
            <person name="Bisseling T."/>
            <person name="Smit S."/>
            <person name="Geurts R."/>
        </authorList>
    </citation>
    <scope>NUCLEOTIDE SEQUENCE [LARGE SCALE GENOMIC DNA]</scope>
    <source>
        <strain evidence="3">cv. RG33-2</strain>
    </source>
</reference>
<feature type="transmembrane region" description="Helical" evidence="1">
    <location>
        <begin position="69"/>
        <end position="87"/>
    </location>
</feature>
<accession>A0A2P5F267</accession>
<gene>
    <name evidence="2" type="ORF">TorRG33x02_122060</name>
</gene>
<evidence type="ECO:0000256" key="1">
    <source>
        <dbReference type="SAM" id="Phobius"/>
    </source>
</evidence>
<feature type="non-terminal residue" evidence="2">
    <location>
        <position position="1"/>
    </location>
</feature>
<keyword evidence="3" id="KW-1185">Reference proteome</keyword>
<dbReference type="GO" id="GO:0003723">
    <property type="term" value="F:RNA binding"/>
    <property type="evidence" value="ECO:0007669"/>
    <property type="project" value="TreeGrafter"/>
</dbReference>
<proteinExistence type="predicted"/>
<sequence length="110" mass="12867">LCFARTNAILDQMKNYGERFDHLMNHTTGIFNILLSRAANTPRNYIIDQTNVSRTHVNGNWIHFLSSRSSYLTMIYTFGVILYHLWLEMGKELRADADNMLVRTYFAPSF</sequence>
<keyword evidence="1" id="KW-0812">Transmembrane</keyword>
<organism evidence="2 3">
    <name type="scientific">Trema orientale</name>
    <name type="common">Charcoal tree</name>
    <name type="synonym">Celtis orientalis</name>
    <dbReference type="NCBI Taxonomy" id="63057"/>
    <lineage>
        <taxon>Eukaryota</taxon>
        <taxon>Viridiplantae</taxon>
        <taxon>Streptophyta</taxon>
        <taxon>Embryophyta</taxon>
        <taxon>Tracheophyta</taxon>
        <taxon>Spermatophyta</taxon>
        <taxon>Magnoliopsida</taxon>
        <taxon>eudicotyledons</taxon>
        <taxon>Gunneridae</taxon>
        <taxon>Pentapetalae</taxon>
        <taxon>rosids</taxon>
        <taxon>fabids</taxon>
        <taxon>Rosales</taxon>
        <taxon>Cannabaceae</taxon>
        <taxon>Trema</taxon>
    </lineage>
</organism>
<dbReference type="Proteomes" id="UP000237000">
    <property type="component" value="Unassembled WGS sequence"/>
</dbReference>